<feature type="compositionally biased region" description="Basic and acidic residues" evidence="1">
    <location>
        <begin position="611"/>
        <end position="630"/>
    </location>
</feature>
<dbReference type="InterPro" id="IPR003961">
    <property type="entry name" value="FN3_dom"/>
</dbReference>
<keyword evidence="2" id="KW-0732">Signal</keyword>
<dbReference type="AlphaFoldDB" id="A0A5B9VY74"/>
<protein>
    <submittedName>
        <fullName evidence="3">Two component regulator propeller</fullName>
    </submittedName>
</protein>
<dbReference type="InterPro" id="IPR015943">
    <property type="entry name" value="WD40/YVTN_repeat-like_dom_sf"/>
</dbReference>
<feature type="signal peptide" evidence="2">
    <location>
        <begin position="1"/>
        <end position="26"/>
    </location>
</feature>
<evidence type="ECO:0000313" key="4">
    <source>
        <dbReference type="Proteomes" id="UP000324233"/>
    </source>
</evidence>
<accession>A0A5B9VY74</accession>
<feature type="chain" id="PRO_5022751207" evidence="2">
    <location>
        <begin position="27"/>
        <end position="722"/>
    </location>
</feature>
<reference evidence="3 4" key="1">
    <citation type="submission" date="2019-08" db="EMBL/GenBank/DDBJ databases">
        <title>Deep-cultivation of Planctomycetes and their phenomic and genomic characterization uncovers novel biology.</title>
        <authorList>
            <person name="Wiegand S."/>
            <person name="Jogler M."/>
            <person name="Boedeker C."/>
            <person name="Pinto D."/>
            <person name="Vollmers J."/>
            <person name="Rivas-Marin E."/>
            <person name="Kohn T."/>
            <person name="Peeters S.H."/>
            <person name="Heuer A."/>
            <person name="Rast P."/>
            <person name="Oberbeckmann S."/>
            <person name="Bunk B."/>
            <person name="Jeske O."/>
            <person name="Meyerdierks A."/>
            <person name="Storesund J.E."/>
            <person name="Kallscheuer N."/>
            <person name="Luecker S."/>
            <person name="Lage O.M."/>
            <person name="Pohl T."/>
            <person name="Merkel B.J."/>
            <person name="Hornburger P."/>
            <person name="Mueller R.-W."/>
            <person name="Bruemmer F."/>
            <person name="Labrenz M."/>
            <person name="Spormann A.M."/>
            <person name="Op den Camp H."/>
            <person name="Overmann J."/>
            <person name="Amann R."/>
            <person name="Jetten M.S.M."/>
            <person name="Mascher T."/>
            <person name="Medema M.H."/>
            <person name="Devos D.P."/>
            <person name="Kaster A.-K."/>
            <person name="Ovreas L."/>
            <person name="Rohde M."/>
            <person name="Galperin M.Y."/>
            <person name="Jogler C."/>
        </authorList>
    </citation>
    <scope>NUCLEOTIDE SEQUENCE [LARGE SCALE GENOMIC DNA]</scope>
    <source>
        <strain evidence="3 4">OJF2</strain>
    </source>
</reference>
<dbReference type="InterPro" id="IPR051344">
    <property type="entry name" value="Vgb"/>
</dbReference>
<dbReference type="PANTHER" id="PTHR40274">
    <property type="entry name" value="VIRGINIAMYCIN B LYASE"/>
    <property type="match status" value="1"/>
</dbReference>
<organism evidence="3 4">
    <name type="scientific">Aquisphaera giovannonii</name>
    <dbReference type="NCBI Taxonomy" id="406548"/>
    <lineage>
        <taxon>Bacteria</taxon>
        <taxon>Pseudomonadati</taxon>
        <taxon>Planctomycetota</taxon>
        <taxon>Planctomycetia</taxon>
        <taxon>Isosphaerales</taxon>
        <taxon>Isosphaeraceae</taxon>
        <taxon>Aquisphaera</taxon>
    </lineage>
</organism>
<dbReference type="PANTHER" id="PTHR40274:SF4">
    <property type="entry name" value="BLL1406 PROTEIN"/>
    <property type="match status" value="1"/>
</dbReference>
<feature type="region of interest" description="Disordered" evidence="1">
    <location>
        <begin position="606"/>
        <end position="630"/>
    </location>
</feature>
<feature type="region of interest" description="Disordered" evidence="1">
    <location>
        <begin position="275"/>
        <end position="330"/>
    </location>
</feature>
<evidence type="ECO:0000256" key="2">
    <source>
        <dbReference type="SAM" id="SignalP"/>
    </source>
</evidence>
<dbReference type="KEGG" id="agv:OJF2_17580"/>
<proteinExistence type="predicted"/>
<keyword evidence="4" id="KW-1185">Reference proteome</keyword>
<dbReference type="RefSeq" id="WP_148593008.1">
    <property type="nucleotide sequence ID" value="NZ_CP042997.1"/>
</dbReference>
<feature type="compositionally biased region" description="Polar residues" evidence="1">
    <location>
        <begin position="304"/>
        <end position="313"/>
    </location>
</feature>
<dbReference type="SUPFAM" id="SSF101898">
    <property type="entry name" value="NHL repeat"/>
    <property type="match status" value="1"/>
</dbReference>
<evidence type="ECO:0000256" key="1">
    <source>
        <dbReference type="SAM" id="MobiDB-lite"/>
    </source>
</evidence>
<dbReference type="CDD" id="cd00063">
    <property type="entry name" value="FN3"/>
    <property type="match status" value="1"/>
</dbReference>
<dbReference type="EMBL" id="CP042997">
    <property type="protein sequence ID" value="QEH33258.1"/>
    <property type="molecule type" value="Genomic_DNA"/>
</dbReference>
<dbReference type="Proteomes" id="UP000324233">
    <property type="component" value="Chromosome"/>
</dbReference>
<gene>
    <name evidence="3" type="ORF">OJF2_17580</name>
</gene>
<sequence precursor="true">MKKCPIFSLITAAVGLAAALSSPALAKLETWRQEGSAVFARHRRERVVISDQGRVRLGRELVPAGTIAAERVWDLARGSDGTVYAATGDGGKVFRGDGKAGSPWALALATGDGEVLSVAATPDGRVFAGTGPGGQVVEVTGQAHRPSRPDPRVRYIWDLAADADGSLYAATGPTGQLWKLGRDGKWTLLLDSKAGHLLSVAVSPDGTVYAGSDGEGLIYRVGRDGKASVVYDAPQSDIRTLAVAADGTLYAGTAAEASGGASRLASFFSAGVEGSDAGTTPGGSRDAAPGIVEGRLRADRGPTAGSSSRTSASPEKASAGTASPKPVLPGDNAVYRVDTDGVVREIFRAKALIFALCCAGDRLMVGTGPDGQLFEIRDRGAESTPLAKLDSGQILSLLAEPDGGILLGTGDPASLVRLSSRYVPRGEIVSEVHDAKLRSRFGALAWRGETPPGTTISFQVRSGNVGEPDETWSAWSAEQTLPGASRAEAPAGRFVQYRARLVTSNTAATPELASVALSYRSINLPPEINRLDVPDVSVADGSARQVRLNVRWEASDPNDDDLAYTVQVRKEGWPSWITLTESPTAEKAYNWDTTAFPSGTYRIRLAATDRPSNREEDAASRDRESSPFLVDHEPPTVAIRTDAGRARIVLSDGATRVTKAEYALDGGPWTPLFPEDGLFDTLREEISLPLPELKPGVHLLMVRGTDAAGNVGSKDALITGKD</sequence>
<name>A0A5B9VY74_9BACT</name>
<evidence type="ECO:0000313" key="3">
    <source>
        <dbReference type="EMBL" id="QEH33258.1"/>
    </source>
</evidence>
<dbReference type="Gene3D" id="2.130.10.10">
    <property type="entry name" value="YVTN repeat-like/Quinoprotein amine dehydrogenase"/>
    <property type="match status" value="1"/>
</dbReference>
<dbReference type="OrthoDB" id="264074at2"/>